<dbReference type="Gene3D" id="3.40.50.880">
    <property type="match status" value="1"/>
</dbReference>
<dbReference type="SUPFAM" id="SSF52317">
    <property type="entry name" value="Class I glutamine amidotransferase-like"/>
    <property type="match status" value="1"/>
</dbReference>
<accession>A0A0K3C5Y3</accession>
<dbReference type="InterPro" id="IPR029062">
    <property type="entry name" value="Class_I_gatase-like"/>
</dbReference>
<keyword evidence="5" id="KW-1185">Reference proteome</keyword>
<dbReference type="InterPro" id="IPR036908">
    <property type="entry name" value="RlpA-like_sf"/>
</dbReference>
<feature type="compositionally biased region" description="Acidic residues" evidence="1">
    <location>
        <begin position="528"/>
        <end position="538"/>
    </location>
</feature>
<dbReference type="Proteomes" id="UP000199069">
    <property type="component" value="Unassembled WGS sequence"/>
</dbReference>
<feature type="chain" id="PRO_5005495232" evidence="2">
    <location>
        <begin position="20"/>
        <end position="691"/>
    </location>
</feature>
<dbReference type="PANTHER" id="PTHR40469">
    <property type="entry name" value="SECRETED GLYCOSYL HYDROLASE"/>
    <property type="match status" value="1"/>
</dbReference>
<feature type="compositionally biased region" description="Low complexity" evidence="1">
    <location>
        <begin position="449"/>
        <end position="477"/>
    </location>
</feature>
<feature type="compositionally biased region" description="Low complexity" evidence="1">
    <location>
        <begin position="539"/>
        <end position="551"/>
    </location>
</feature>
<dbReference type="EMBL" id="CWKI01000001">
    <property type="protein sequence ID" value="CTR04248.1"/>
    <property type="molecule type" value="Genomic_DNA"/>
</dbReference>
<protein>
    <submittedName>
        <fullName evidence="4">FGENESH: predicted gene_1.109 protein</fullName>
    </submittedName>
</protein>
<evidence type="ECO:0000259" key="3">
    <source>
        <dbReference type="Pfam" id="PF06283"/>
    </source>
</evidence>
<keyword evidence="2" id="KW-0732">Signal</keyword>
<gene>
    <name evidence="4" type="primary">FGENESH: predicted gene_1.109</name>
    <name evidence="4" type="ORF">BN2166_0001090</name>
</gene>
<feature type="region of interest" description="Disordered" evidence="1">
    <location>
        <begin position="437"/>
        <end position="583"/>
    </location>
</feature>
<feature type="compositionally biased region" description="Low complexity" evidence="1">
    <location>
        <begin position="517"/>
        <end position="527"/>
    </location>
</feature>
<dbReference type="PANTHER" id="PTHR40469:SF2">
    <property type="entry name" value="GALACTOSE-BINDING DOMAIN-LIKE SUPERFAMILY PROTEIN"/>
    <property type="match status" value="1"/>
</dbReference>
<dbReference type="InterPro" id="IPR029010">
    <property type="entry name" value="ThuA-like"/>
</dbReference>
<feature type="compositionally biased region" description="Low complexity" evidence="1">
    <location>
        <begin position="558"/>
        <end position="579"/>
    </location>
</feature>
<feature type="signal peptide" evidence="2">
    <location>
        <begin position="1"/>
        <end position="19"/>
    </location>
</feature>
<dbReference type="Gene3D" id="2.40.40.10">
    <property type="entry name" value="RlpA-like domain"/>
    <property type="match status" value="1"/>
</dbReference>
<evidence type="ECO:0000313" key="4">
    <source>
        <dbReference type="EMBL" id="CTR04248.1"/>
    </source>
</evidence>
<name>A0A0K3C5Y3_RHOTO</name>
<sequence>MRLRRLATALFAAPLLVAAQSPPQILVYYATAGYYHDSIPAAMSAIQQIGQNTSLFNATFSKDENLFTPAQLDPFKAIVFLSNSDQVLTSDGEAALTDWLTKGGSLVGLHAGTACLFNDTAFGVAMGSWFDYHPQIQNVTFTKIADHPTVSMFSDRFVSYEEAYHFRSDPRSVNATVVLSYDPSSVNDPQYGTRPYYQGTPPPIAWYREGQTVDLSNGTAANPPRMTGRTWMTSLGHTIEVWSDPTHLAHVEAGLRWAFQDFTTNITSSSKFLYAFRLCSNCCYLAAYFGSVHFLTHACTLGLSLASPPVSSNSSHLDTFDDLLARPPTLCAHNMPSFTSLVTLLAISLPLASAGAAHYSHPRNAALVARHAHDRVAGKARALPRTGRRLSKRQEATLKCLTAYTFALCDGDNCTDMGSVAAGTMCKDGAITWDTGAGSAPPSSGIYSPPAQEAVATTTPPAQTTPAAAKTTTTAAQSSASVDKKLANNAVQSTTSSPAAAQTSAPAVQLNVGGSGSSSSDSSSTDTSSDDWVCDDETSTSSAAPQTSADTGVQLIKTSAPAPTTTTTSSAPAQTSSSSSGGGQVFTGKATYYYQYGVAGSCGNYNSDDSYIIALSYTQVDGGSHCGQKVQITNTANGQSIEATVADTCPGCQFGAIDLSVAAFKALGSLDSGVLPIQWSFVSSSSSRQRR</sequence>
<dbReference type="Pfam" id="PF06283">
    <property type="entry name" value="ThuA"/>
    <property type="match status" value="1"/>
</dbReference>
<reference evidence="4 5" key="1">
    <citation type="submission" date="2015-07" db="EMBL/GenBank/DDBJ databases">
        <authorList>
            <person name="Cajimat M.N.B."/>
            <person name="Milazzo M.L."/>
            <person name="Fulhorst C.F."/>
        </authorList>
    </citation>
    <scope>NUCLEOTIDE SEQUENCE [LARGE SCALE GENOMIC DNA]</scope>
    <source>
        <strain evidence="4">Single colony</strain>
    </source>
</reference>
<evidence type="ECO:0000256" key="1">
    <source>
        <dbReference type="SAM" id="MobiDB-lite"/>
    </source>
</evidence>
<dbReference type="CDD" id="cd22191">
    <property type="entry name" value="DPBB_RlpA_EXP_N-like"/>
    <property type="match status" value="1"/>
</dbReference>
<organism evidence="4 5">
    <name type="scientific">Rhodotorula toruloides</name>
    <name type="common">Yeast</name>
    <name type="synonym">Rhodosporidium toruloides</name>
    <dbReference type="NCBI Taxonomy" id="5286"/>
    <lineage>
        <taxon>Eukaryota</taxon>
        <taxon>Fungi</taxon>
        <taxon>Dikarya</taxon>
        <taxon>Basidiomycota</taxon>
        <taxon>Pucciniomycotina</taxon>
        <taxon>Microbotryomycetes</taxon>
        <taxon>Sporidiobolales</taxon>
        <taxon>Sporidiobolaceae</taxon>
        <taxon>Rhodotorula</taxon>
    </lineage>
</organism>
<dbReference type="SUPFAM" id="SSF50685">
    <property type="entry name" value="Barwin-like endoglucanases"/>
    <property type="match status" value="1"/>
</dbReference>
<proteinExistence type="predicted"/>
<dbReference type="AlphaFoldDB" id="A0A0K3C5Y3"/>
<evidence type="ECO:0000256" key="2">
    <source>
        <dbReference type="SAM" id="SignalP"/>
    </source>
</evidence>
<feature type="compositionally biased region" description="Low complexity" evidence="1">
    <location>
        <begin position="490"/>
        <end position="509"/>
    </location>
</feature>
<feature type="domain" description="ThuA-like" evidence="3">
    <location>
        <begin position="25"/>
        <end position="258"/>
    </location>
</feature>
<evidence type="ECO:0000313" key="5">
    <source>
        <dbReference type="Proteomes" id="UP000199069"/>
    </source>
</evidence>